<protein>
    <submittedName>
        <fullName evidence="8">MFS transporter, OCT family, solute carrier family 22 (Organic cation transporter), member 4/5</fullName>
    </submittedName>
</protein>
<sequence length="517" mass="58396">MSMSSVSDYLENTLEECGGLGRFQWLLIASIIGGKISITWTTLMMSFGGAIPDWSCQWGNDTTIFQNITIESKTCHPPQNYSDLACVRKVYDDSMHTVVNQWNLVCDRDWITQTFTTIQMGGLLVGGLIAGQVADIIGRKPAYFISMFFLLLFNLVAAFSSNWQMFAAFRFLIGLASGFYLSVFFVFVAEFMPRKYRSMIMAIPAWPIWAAAFGGVSYLIHDWKYLHIATAAVTAPFLFSWWFIPESFRWLVANDQIEKAEEVIRKIARINNAPVPDTSKLKMVVENSISHNNKKYTYLDILCNPDFLKKTILLAVSWISFGYGYYAIAFGVQQLSGSLYLNMFLLSIVEIPSQVITYFLNNCMGRKWTTFMFLVLATVSGTVVGVVQMVDIPEKDGLINGFAMATKLFLAAGWCALMLLTTESFPTVVRNMGYGIQNSVTRVGSMVAPQIVYLSQHIDGLMYFLVGALMFLSAICLLGIPETRNKTLSDTIEDKNHKQYQEHKQEEKSKDFFLSER</sequence>
<dbReference type="SUPFAM" id="SSF103473">
    <property type="entry name" value="MFS general substrate transporter"/>
    <property type="match status" value="1"/>
</dbReference>
<dbReference type="PROSITE" id="PS50850">
    <property type="entry name" value="MFS"/>
    <property type="match status" value="1"/>
</dbReference>
<evidence type="ECO:0000256" key="1">
    <source>
        <dbReference type="ARBA" id="ARBA00004141"/>
    </source>
</evidence>
<keyword evidence="2 6" id="KW-0812">Transmembrane</keyword>
<feature type="transmembrane region" description="Helical" evidence="6">
    <location>
        <begin position="226"/>
        <end position="244"/>
    </location>
</feature>
<keyword evidence="3 6" id="KW-1133">Transmembrane helix</keyword>
<dbReference type="InterPro" id="IPR005829">
    <property type="entry name" value="Sugar_transporter_CS"/>
</dbReference>
<evidence type="ECO:0000256" key="6">
    <source>
        <dbReference type="SAM" id="Phobius"/>
    </source>
</evidence>
<name>A0A8B6CB24_MYTGA</name>
<organism evidence="8 9">
    <name type="scientific">Mytilus galloprovincialis</name>
    <name type="common">Mediterranean mussel</name>
    <dbReference type="NCBI Taxonomy" id="29158"/>
    <lineage>
        <taxon>Eukaryota</taxon>
        <taxon>Metazoa</taxon>
        <taxon>Spiralia</taxon>
        <taxon>Lophotrochozoa</taxon>
        <taxon>Mollusca</taxon>
        <taxon>Bivalvia</taxon>
        <taxon>Autobranchia</taxon>
        <taxon>Pteriomorphia</taxon>
        <taxon>Mytilida</taxon>
        <taxon>Mytiloidea</taxon>
        <taxon>Mytilidae</taxon>
        <taxon>Mytilinae</taxon>
        <taxon>Mytilus</taxon>
    </lineage>
</organism>
<dbReference type="Pfam" id="PF00083">
    <property type="entry name" value="Sugar_tr"/>
    <property type="match status" value="1"/>
</dbReference>
<comment type="caution">
    <text evidence="8">The sequence shown here is derived from an EMBL/GenBank/DDBJ whole genome shotgun (WGS) entry which is preliminary data.</text>
</comment>
<dbReference type="PANTHER" id="PTHR24064">
    <property type="entry name" value="SOLUTE CARRIER FAMILY 22 MEMBER"/>
    <property type="match status" value="1"/>
</dbReference>
<dbReference type="OrthoDB" id="6262629at2759"/>
<evidence type="ECO:0000313" key="8">
    <source>
        <dbReference type="EMBL" id="VDI02903.1"/>
    </source>
</evidence>
<feature type="region of interest" description="Disordered" evidence="5">
    <location>
        <begin position="494"/>
        <end position="517"/>
    </location>
</feature>
<feature type="transmembrane region" description="Helical" evidence="6">
    <location>
        <begin position="110"/>
        <end position="130"/>
    </location>
</feature>
<dbReference type="InterPro" id="IPR036259">
    <property type="entry name" value="MFS_trans_sf"/>
</dbReference>
<evidence type="ECO:0000256" key="2">
    <source>
        <dbReference type="ARBA" id="ARBA00022692"/>
    </source>
</evidence>
<dbReference type="GO" id="GO:0016020">
    <property type="term" value="C:membrane"/>
    <property type="evidence" value="ECO:0007669"/>
    <property type="project" value="UniProtKB-SubCell"/>
</dbReference>
<feature type="domain" description="Major facilitator superfamily (MFS) profile" evidence="7">
    <location>
        <begin position="26"/>
        <end position="485"/>
    </location>
</feature>
<dbReference type="EMBL" id="UYJE01001530">
    <property type="protein sequence ID" value="VDI02903.1"/>
    <property type="molecule type" value="Genomic_DNA"/>
</dbReference>
<keyword evidence="4 6" id="KW-0472">Membrane</keyword>
<evidence type="ECO:0000256" key="3">
    <source>
        <dbReference type="ARBA" id="ARBA00022989"/>
    </source>
</evidence>
<accession>A0A8B6CB24</accession>
<feature type="transmembrane region" description="Helical" evidence="6">
    <location>
        <begin position="312"/>
        <end position="333"/>
    </location>
</feature>
<evidence type="ECO:0000313" key="9">
    <source>
        <dbReference type="Proteomes" id="UP000596742"/>
    </source>
</evidence>
<reference evidence="8" key="1">
    <citation type="submission" date="2018-11" db="EMBL/GenBank/DDBJ databases">
        <authorList>
            <person name="Alioto T."/>
            <person name="Alioto T."/>
        </authorList>
    </citation>
    <scope>NUCLEOTIDE SEQUENCE</scope>
</reference>
<comment type="subcellular location">
    <subcellularLocation>
        <location evidence="1">Membrane</location>
        <topology evidence="1">Multi-pass membrane protein</topology>
    </subcellularLocation>
</comment>
<feature type="transmembrane region" description="Helical" evidence="6">
    <location>
        <begin position="142"/>
        <end position="161"/>
    </location>
</feature>
<dbReference type="Proteomes" id="UP000596742">
    <property type="component" value="Unassembled WGS sequence"/>
</dbReference>
<dbReference type="PROSITE" id="PS00216">
    <property type="entry name" value="SUGAR_TRANSPORT_1"/>
    <property type="match status" value="1"/>
</dbReference>
<evidence type="ECO:0000256" key="5">
    <source>
        <dbReference type="SAM" id="MobiDB-lite"/>
    </source>
</evidence>
<feature type="transmembrane region" description="Helical" evidence="6">
    <location>
        <begin position="402"/>
        <end position="420"/>
    </location>
</feature>
<keyword evidence="9" id="KW-1185">Reference proteome</keyword>
<dbReference type="GO" id="GO:0022857">
    <property type="term" value="F:transmembrane transporter activity"/>
    <property type="evidence" value="ECO:0007669"/>
    <property type="project" value="InterPro"/>
</dbReference>
<dbReference type="Gene3D" id="1.20.1250.20">
    <property type="entry name" value="MFS general substrate transporter like domains"/>
    <property type="match status" value="1"/>
</dbReference>
<dbReference type="AlphaFoldDB" id="A0A8B6CB24"/>
<evidence type="ECO:0000259" key="7">
    <source>
        <dbReference type="PROSITE" id="PS50850"/>
    </source>
</evidence>
<dbReference type="InterPro" id="IPR020846">
    <property type="entry name" value="MFS_dom"/>
</dbReference>
<feature type="transmembrane region" description="Helical" evidence="6">
    <location>
        <begin position="339"/>
        <end position="359"/>
    </location>
</feature>
<feature type="transmembrane region" description="Helical" evidence="6">
    <location>
        <begin position="167"/>
        <end position="188"/>
    </location>
</feature>
<evidence type="ECO:0000256" key="4">
    <source>
        <dbReference type="ARBA" id="ARBA00023136"/>
    </source>
</evidence>
<dbReference type="PROSITE" id="PS00217">
    <property type="entry name" value="SUGAR_TRANSPORT_2"/>
    <property type="match status" value="1"/>
</dbReference>
<dbReference type="InterPro" id="IPR005828">
    <property type="entry name" value="MFS_sugar_transport-like"/>
</dbReference>
<feature type="transmembrane region" description="Helical" evidence="6">
    <location>
        <begin position="371"/>
        <end position="390"/>
    </location>
</feature>
<feature type="transmembrane region" description="Helical" evidence="6">
    <location>
        <begin position="460"/>
        <end position="480"/>
    </location>
</feature>
<feature type="transmembrane region" description="Helical" evidence="6">
    <location>
        <begin position="200"/>
        <end position="220"/>
    </location>
</feature>
<proteinExistence type="predicted"/>
<gene>
    <name evidence="8" type="ORF">MGAL_10B039644</name>
</gene>